<reference evidence="4" key="4">
    <citation type="journal article" date="2015" name="G3 (Bethesda)">
        <title>Genome sequences of three phytopathogenic species of the Magnaporthaceae family of fungi.</title>
        <authorList>
            <person name="Okagaki L.H."/>
            <person name="Nunes C.C."/>
            <person name="Sailsbery J."/>
            <person name="Clay B."/>
            <person name="Brown D."/>
            <person name="John T."/>
            <person name="Oh Y."/>
            <person name="Young N."/>
            <person name="Fitzgerald M."/>
            <person name="Haas B.J."/>
            <person name="Zeng Q."/>
            <person name="Young S."/>
            <person name="Adiconis X."/>
            <person name="Fan L."/>
            <person name="Levin J.Z."/>
            <person name="Mitchell T.K."/>
            <person name="Okubara P.A."/>
            <person name="Farman M.L."/>
            <person name="Kohn L.M."/>
            <person name="Birren B."/>
            <person name="Ma L.-J."/>
            <person name="Dean R.A."/>
        </authorList>
    </citation>
    <scope>NUCLEOTIDE SEQUENCE</scope>
    <source>
        <strain evidence="4">R3-111a-1</strain>
    </source>
</reference>
<feature type="transmembrane region" description="Helical" evidence="2">
    <location>
        <begin position="218"/>
        <end position="235"/>
    </location>
</feature>
<keyword evidence="2" id="KW-1133">Transmembrane helix</keyword>
<evidence type="ECO:0000313" key="4">
    <source>
        <dbReference type="EnsemblFungi" id="EJT80041"/>
    </source>
</evidence>
<feature type="transmembrane region" description="Helical" evidence="2">
    <location>
        <begin position="6"/>
        <end position="31"/>
    </location>
</feature>
<evidence type="ECO:0000256" key="2">
    <source>
        <dbReference type="SAM" id="Phobius"/>
    </source>
</evidence>
<feature type="region of interest" description="Disordered" evidence="1">
    <location>
        <begin position="2835"/>
        <end position="2872"/>
    </location>
</feature>
<feature type="compositionally biased region" description="Low complexity" evidence="1">
    <location>
        <begin position="957"/>
        <end position="970"/>
    </location>
</feature>
<dbReference type="GeneID" id="20340505"/>
<reference evidence="5" key="1">
    <citation type="submission" date="2010-07" db="EMBL/GenBank/DDBJ databases">
        <title>The genome sequence of Gaeumannomyces graminis var. tritici strain R3-111a-1.</title>
        <authorList>
            <consortium name="The Broad Institute Genome Sequencing Platform"/>
            <person name="Ma L.-J."/>
            <person name="Dead R."/>
            <person name="Young S."/>
            <person name="Zeng Q."/>
            <person name="Koehrsen M."/>
            <person name="Alvarado L."/>
            <person name="Berlin A."/>
            <person name="Chapman S.B."/>
            <person name="Chen Z."/>
            <person name="Freedman E."/>
            <person name="Gellesch M."/>
            <person name="Goldberg J."/>
            <person name="Griggs A."/>
            <person name="Gujja S."/>
            <person name="Heilman E.R."/>
            <person name="Heiman D."/>
            <person name="Hepburn T."/>
            <person name="Howarth C."/>
            <person name="Jen D."/>
            <person name="Larson L."/>
            <person name="Mehta T."/>
            <person name="Neiman D."/>
            <person name="Pearson M."/>
            <person name="Roberts A."/>
            <person name="Saif S."/>
            <person name="Shea T."/>
            <person name="Shenoy N."/>
            <person name="Sisk P."/>
            <person name="Stolte C."/>
            <person name="Sykes S."/>
            <person name="Walk T."/>
            <person name="White J."/>
            <person name="Yandava C."/>
            <person name="Haas B."/>
            <person name="Nusbaum C."/>
            <person name="Birren B."/>
        </authorList>
    </citation>
    <scope>NUCLEOTIDE SEQUENCE [LARGE SCALE GENOMIC DNA]</scope>
    <source>
        <strain evidence="5">R3-111a-1</strain>
    </source>
</reference>
<feature type="compositionally biased region" description="Low complexity" evidence="1">
    <location>
        <begin position="1100"/>
        <end position="1120"/>
    </location>
</feature>
<dbReference type="EnsemblFungi" id="EJT80041">
    <property type="protein sequence ID" value="EJT80041"/>
    <property type="gene ID" value="GGTG_00047"/>
</dbReference>
<feature type="transmembrane region" description="Helical" evidence="2">
    <location>
        <begin position="186"/>
        <end position="206"/>
    </location>
</feature>
<feature type="region of interest" description="Disordered" evidence="1">
    <location>
        <begin position="1791"/>
        <end position="1817"/>
    </location>
</feature>
<dbReference type="EMBL" id="GL385395">
    <property type="protein sequence ID" value="EJT80041.1"/>
    <property type="molecule type" value="Genomic_DNA"/>
</dbReference>
<evidence type="ECO:0000313" key="3">
    <source>
        <dbReference type="EMBL" id="EJT80041.1"/>
    </source>
</evidence>
<feature type="compositionally biased region" description="Pro residues" evidence="1">
    <location>
        <begin position="724"/>
        <end position="733"/>
    </location>
</feature>
<feature type="compositionally biased region" description="Basic and acidic residues" evidence="1">
    <location>
        <begin position="854"/>
        <end position="868"/>
    </location>
</feature>
<feature type="region of interest" description="Disordered" evidence="1">
    <location>
        <begin position="853"/>
        <end position="874"/>
    </location>
</feature>
<keyword evidence="5" id="KW-1185">Reference proteome</keyword>
<feature type="region of interest" description="Disordered" evidence="1">
    <location>
        <begin position="668"/>
        <end position="753"/>
    </location>
</feature>
<evidence type="ECO:0000256" key="1">
    <source>
        <dbReference type="SAM" id="MobiDB-lite"/>
    </source>
</evidence>
<keyword evidence="2" id="KW-0812">Transmembrane</keyword>
<dbReference type="STRING" id="644352.J3NFK1"/>
<feature type="transmembrane region" description="Helical" evidence="2">
    <location>
        <begin position="43"/>
        <end position="64"/>
    </location>
</feature>
<proteinExistence type="predicted"/>
<dbReference type="eggNOG" id="ENOG502QQEE">
    <property type="taxonomic scope" value="Eukaryota"/>
</dbReference>
<feature type="region of interest" description="Disordered" evidence="1">
    <location>
        <begin position="570"/>
        <end position="593"/>
    </location>
</feature>
<gene>
    <name evidence="4" type="primary">20340505</name>
    <name evidence="3" type="ORF">GGTG_00047</name>
</gene>
<dbReference type="OrthoDB" id="5370537at2759"/>
<reference evidence="4" key="5">
    <citation type="submission" date="2018-04" db="UniProtKB">
        <authorList>
            <consortium name="EnsemblFungi"/>
        </authorList>
    </citation>
    <scope>IDENTIFICATION</scope>
    <source>
        <strain evidence="4">R3-111a-1</strain>
    </source>
</reference>
<feature type="region of interest" description="Disordered" evidence="1">
    <location>
        <begin position="1156"/>
        <end position="1186"/>
    </location>
</feature>
<sequence>MAAPGGTSALIAAFAFGIVVNGASAALFLNVKGHGSTIFRDGLGLALTIFLISAALWAQIGFIATTIDVTSALACSITSIVTAFFDQLARFSIEQFMLWGMRTKNNSGTSQLVLQSLLAGRFIAGGVFVGFVRRQEQAVCAPVSSLVPVSVTVVALDAIIIVSLAARAFSVGLVEDAKSGVARSKAIVWILVGFAIWSATSVTLLLGMPTMDLTLRTALPAAGLTLLLILVTGSIDSFSSTPRQRQSRRPESPRRDLGTRDLSTSDSQRYPPMRYEDLKREQVTMSEAFAQPREAPAPAESASMPQGDGVVIGRHGVPVQGALFPPLRSATEPTLPHQAVAPQQGKRCLFDIKGGPAAAVTVGGRLAISNPILASDSETNPLNKIPTMDLSAAARQDKERREMWARMQRKSMLVASRPAPQPPSSFGDGGAVPVTMLSPMPIGSAKTSSAQLSPGGEELRRRSPRQSPDPVEAEAEGPKSARSARASSPLRQENSELGALSPPPAPKSATDKPRAPSPPRQKQAPFPLQRKKSEAPPKVIGAPTEADRATMAPSAGQFQAPFYVPIRPSRQRAAETSEVVPEPQGTPLQRRPTIGLPGNPRARAMTTTAPAAPAVPAAPDAEIRTNQTIMFINDITYDDPSVVQKIIDGANTGKAFDNEAQEMELGQMSSNSVVNRPRPIPRKSGGGRVIFPADQSPRHRRTKSGGSIGSRKSILQGYPGDPTQLPPLPPPPKSAGGLTFSRPHPNDTKSMTFNEKMNMFYPSGLTNRRRSSVPEIPTVPTVPPSNFFDMSEVETQAHEEAGSRTTKSSFKTESVLDVDELTQGLGQGRITRDSARSGGRGEIDSVWIAGISGDESRNKRPSVRDAAKRASSPVLPPARESLWAESVTMDAKTPTDVGTTAWGSVHSPVAPVNIQRMAQPPKSTYIRAKHQDVPAVLSMDAIVREDDREPIHMTLDTSIDSSTDASTEASPQTPVGADEDFMLSSNVFPMWHKRVGDDLLTFSERKEKMRSRMPPPTPLLLRAPSTRNPVVVKAAEPSPLESPDHALQLIQAQLQRIDQSNRDSVGSQGTRRLELLDNLEKEMDQWRYTKHDLLREARDSLSTIRSSPSIDSRPPSLMKSPAPPPAPPKSGSMDAAKHASVIMAERRAARRELLRSASNVPSKSGESSVPARSPANPAKSVASSWQQRLAEAQTEFAEHAPELLATRKENFLALTQMGSPTPPDSDESDYESGELSPETHAVLAYTASSTQAAAHRTLWAPATQANVASTSLLWSPPRRANDSPVSAFALNLLVTSSGARALPRKADGPLAIQSNKLWQQSRTATKRYSTGLWQSCYAPAQPSSFLAPSQVQQHQQAQPKKQVPARSSTLKPPRRTRRITVLPDILENPQPLPDRRGTLGIFQFPWGEKSDSATVQQPRQTMFAMPGTMTSGGGPAISAALEARSRQFEAAEYSSSFFDDYDDEDLQDSDDDIIEEEDSGDDFDETTLWEIASLLKTDNIPSKNRAVPRTVDATSSVVDDYMDDASDLEEADEARESIIVGLEGMLPVTQQMEATEDQQADILAQQLAISQLWTAAREEKRRSQHGLGLPHPDTDTWRQYDTVSDTLRSQPRQSDMAPIESDELWQPTGQQQQQKKMKDKEVAVLLWSARNRVTKTRGEHGHGVAQPDAATWSLYDTIRETIRALPRKSELTRIESDKLWQPAGQQKEAQKALPTLTETAFMWSARPAPKARGDHGKGIAQPDATTWSLYDNVKETIRALPRRSELASIESGELWQPVGRQKVAKPAQPGAAKAAQMWSVRPAPKARGDHGKGVAQPDEETWNRYDTVKETIRALPRQSELVPVESDELWQPLAKRVKTQQTKSAKITMMWSARPATKARGDHSKGVAYPDAATWSLYDTVKETARALPRQSELLPVESNELWQSRPANAHQNWNWIQSAKHVQTAAQPVAMWSARLATTAKGKHSVGVAYPDVTTWSLYDTVKQTARALPRQSELLPVESNQLWQSRLTNARQERNWIEDAEQTKMAVQHVPMWTAATAVAKVRGEHGKGLAQPDAVTWAMYDVVRQTARSQPRQSELMPVESNQLWQSRPVNAHQQNWIAGVKQVKIAAQPVSMWTAATVTPVIRGEHGKGVAQPDAATWSLYNTVFETARSQPRQSDEPLVIESSRFWQPSSQAKETPVWILAGSQDQAKPAAASMVVQEEKTVPLWSASAAFSRSKGDHGKGVAHPDAATWALYDTVRETARSKPRQSEEPLPIQTDRLWQPASLIQTATALMWTASAKAAKSHSKGLPQPDEATWRQYDVVKETARAKARPAEPATIESTRMWTSTPPESPKEAVDWSMAGTMAKTPASPVSLPSPVSISSVDTNEQAKTSLWIAATPVVAPVATTGLFQLQPKVSDTRSTSESPAAISMVRKARSPELKALDKITSTDLWVAATSTKVERNWMSIPQTSTPKGSSSPKATRVPVMKATAADWSLAVQQAANASYPPEWTPRWAASGSEWAAALEQAVAASCFPPMAERQQAAAPRRSATAADWALALSQAVGASYPPEWMPRWTASAAEWNAALEQVVTASAYPTVVESQKVASRPSATPADWALAAQQATLSSYPPEWMPRWAASAAEWNAAVTAAEAASFPAVETSEPEPVVESASTRAMITPEPSVSSEISGAHEAFSFVQETYEPQPIQEYAMPQTTNSYEQYQSYAVADQSMYQQQFQGYGTPYQNLGYAMPQQQASYGFSGYAVPATNAINYDYNHGFDQNMAAALIEEPAAPQQPQEQDAFIMAQIEALEQERLFTEQMLSRPQGMGEAVVETPDQAPQSMAPVPLGFLQPMPLQQEKPQAQAVAPTAPVTPETDDSPAPRGNRVTLLY</sequence>
<feature type="region of interest" description="Disordered" evidence="1">
    <location>
        <begin position="411"/>
        <end position="550"/>
    </location>
</feature>
<feature type="transmembrane region" description="Helical" evidence="2">
    <location>
        <begin position="143"/>
        <end position="166"/>
    </location>
</feature>
<protein>
    <submittedName>
        <fullName evidence="3 4">Uncharacterized protein</fullName>
    </submittedName>
</protein>
<feature type="compositionally biased region" description="Low complexity" evidence="1">
    <location>
        <begin position="2842"/>
        <end position="2855"/>
    </location>
</feature>
<dbReference type="Proteomes" id="UP000006039">
    <property type="component" value="Unassembled WGS sequence"/>
</dbReference>
<feature type="region of interest" description="Disordered" evidence="1">
    <location>
        <begin position="766"/>
        <end position="786"/>
    </location>
</feature>
<feature type="region of interest" description="Disordered" evidence="1">
    <location>
        <begin position="238"/>
        <end position="275"/>
    </location>
</feature>
<organism evidence="3">
    <name type="scientific">Gaeumannomyces tritici (strain R3-111a-1)</name>
    <name type="common">Wheat and barley take-all root rot fungus</name>
    <name type="synonym">Gaeumannomyces graminis var. tritici</name>
    <dbReference type="NCBI Taxonomy" id="644352"/>
    <lineage>
        <taxon>Eukaryota</taxon>
        <taxon>Fungi</taxon>
        <taxon>Dikarya</taxon>
        <taxon>Ascomycota</taxon>
        <taxon>Pezizomycotina</taxon>
        <taxon>Sordariomycetes</taxon>
        <taxon>Sordariomycetidae</taxon>
        <taxon>Magnaporthales</taxon>
        <taxon>Magnaporthaceae</taxon>
        <taxon>Gaeumannomyces</taxon>
    </lineage>
</organism>
<feature type="transmembrane region" description="Helical" evidence="2">
    <location>
        <begin position="112"/>
        <end position="131"/>
    </location>
</feature>
<dbReference type="HOGENOM" id="CLU_000817_0_0_1"/>
<feature type="region of interest" description="Disordered" evidence="1">
    <location>
        <begin position="957"/>
        <end position="978"/>
    </location>
</feature>
<evidence type="ECO:0000313" key="5">
    <source>
        <dbReference type="Proteomes" id="UP000006039"/>
    </source>
</evidence>
<reference evidence="3" key="2">
    <citation type="submission" date="2010-07" db="EMBL/GenBank/DDBJ databases">
        <authorList>
            <consortium name="The Broad Institute Genome Sequencing Platform"/>
            <consortium name="Broad Institute Genome Sequencing Center for Infectious Disease"/>
            <person name="Ma L.-J."/>
            <person name="Dead R."/>
            <person name="Young S."/>
            <person name="Zeng Q."/>
            <person name="Koehrsen M."/>
            <person name="Alvarado L."/>
            <person name="Berlin A."/>
            <person name="Chapman S.B."/>
            <person name="Chen Z."/>
            <person name="Freedman E."/>
            <person name="Gellesch M."/>
            <person name="Goldberg J."/>
            <person name="Griggs A."/>
            <person name="Gujja S."/>
            <person name="Heilman E.R."/>
            <person name="Heiman D."/>
            <person name="Hepburn T."/>
            <person name="Howarth C."/>
            <person name="Jen D."/>
            <person name="Larson L."/>
            <person name="Mehta T."/>
            <person name="Neiman D."/>
            <person name="Pearson M."/>
            <person name="Roberts A."/>
            <person name="Saif S."/>
            <person name="Shea T."/>
            <person name="Shenoy N."/>
            <person name="Sisk P."/>
            <person name="Stolte C."/>
            <person name="Sykes S."/>
            <person name="Walk T."/>
            <person name="White J."/>
            <person name="Yandava C."/>
            <person name="Haas B."/>
            <person name="Nusbaum C."/>
            <person name="Birren B."/>
        </authorList>
    </citation>
    <scope>NUCLEOTIDE SEQUENCE</scope>
    <source>
        <strain evidence="3">R3-111a-1</strain>
    </source>
</reference>
<feature type="region of interest" description="Disordered" evidence="1">
    <location>
        <begin position="1099"/>
        <end position="1138"/>
    </location>
</feature>
<feature type="compositionally biased region" description="Low complexity" evidence="1">
    <location>
        <begin position="1350"/>
        <end position="1365"/>
    </location>
</feature>
<feature type="region of interest" description="Disordered" evidence="1">
    <location>
        <begin position="1607"/>
        <end position="1638"/>
    </location>
</feature>
<feature type="region of interest" description="Disordered" evidence="1">
    <location>
        <begin position="1346"/>
        <end position="1376"/>
    </location>
</feature>
<reference evidence="3" key="3">
    <citation type="submission" date="2010-09" db="EMBL/GenBank/DDBJ databases">
        <title>Annotation of Gaeumannomyces graminis var. tritici R3-111a-1.</title>
        <authorList>
            <consortium name="The Broad Institute Genome Sequencing Platform"/>
            <person name="Ma L.-J."/>
            <person name="Dead R."/>
            <person name="Young S.K."/>
            <person name="Zeng Q."/>
            <person name="Gargeya S."/>
            <person name="Fitzgerald M."/>
            <person name="Haas B."/>
            <person name="Abouelleil A."/>
            <person name="Alvarado L."/>
            <person name="Arachchi H.M."/>
            <person name="Berlin A."/>
            <person name="Brown A."/>
            <person name="Chapman S.B."/>
            <person name="Chen Z."/>
            <person name="Dunbar C."/>
            <person name="Freedman E."/>
            <person name="Gearin G."/>
            <person name="Gellesch M."/>
            <person name="Goldberg J."/>
            <person name="Griggs A."/>
            <person name="Gujja S."/>
            <person name="Heiman D."/>
            <person name="Howarth C."/>
            <person name="Larson L."/>
            <person name="Lui A."/>
            <person name="MacDonald P.J.P."/>
            <person name="Mehta T."/>
            <person name="Montmayeur A."/>
            <person name="Murphy C."/>
            <person name="Neiman D."/>
            <person name="Pearson M."/>
            <person name="Priest M."/>
            <person name="Roberts A."/>
            <person name="Saif S."/>
            <person name="Shea T."/>
            <person name="Shenoy N."/>
            <person name="Sisk P."/>
            <person name="Stolte C."/>
            <person name="Sykes S."/>
            <person name="Yandava C."/>
            <person name="Wortman J."/>
            <person name="Nusbaum C."/>
            <person name="Birren B."/>
        </authorList>
    </citation>
    <scope>NUCLEOTIDE SEQUENCE</scope>
    <source>
        <strain evidence="3">R3-111a-1</strain>
    </source>
</reference>
<name>J3NFK1_GAET3</name>
<feature type="compositionally biased region" description="Basic and acidic residues" evidence="1">
    <location>
        <begin position="248"/>
        <end position="259"/>
    </location>
</feature>
<dbReference type="VEuPathDB" id="FungiDB:GGTG_00047"/>
<keyword evidence="2" id="KW-0472">Membrane</keyword>
<dbReference type="RefSeq" id="XP_009216050.1">
    <property type="nucleotide sequence ID" value="XM_009217786.1"/>
</dbReference>
<feature type="region of interest" description="Disordered" evidence="1">
    <location>
        <begin position="1215"/>
        <end position="1237"/>
    </location>
</feature>
<accession>J3NFK1</accession>